<feature type="chain" id="PRO_5018306830" evidence="1">
    <location>
        <begin position="25"/>
        <end position="329"/>
    </location>
</feature>
<name>A0A3N4IES9_ASCIM</name>
<organism evidence="2 3">
    <name type="scientific">Ascobolus immersus RN42</name>
    <dbReference type="NCBI Taxonomy" id="1160509"/>
    <lineage>
        <taxon>Eukaryota</taxon>
        <taxon>Fungi</taxon>
        <taxon>Dikarya</taxon>
        <taxon>Ascomycota</taxon>
        <taxon>Pezizomycotina</taxon>
        <taxon>Pezizomycetes</taxon>
        <taxon>Pezizales</taxon>
        <taxon>Ascobolaceae</taxon>
        <taxon>Ascobolus</taxon>
    </lineage>
</organism>
<protein>
    <submittedName>
        <fullName evidence="2">Uncharacterized protein</fullName>
    </submittedName>
</protein>
<gene>
    <name evidence="2" type="ORF">BJ508DRAFT_413617</name>
</gene>
<sequence length="329" mass="35757">MPDFSIRTAALLLTLLPVLTTAQGHRQLKPAQPVNSALLKNCQCDGVAAAIRSCQVVPPYKGRFANDLLKDCICNAEEAYWTMCYECLGQAISSQPDSEQTSFYNAFRLASRRIGRGCIQFTSSRFDSDGGRVCGVDPLGRACVTMGESLEEATASIDDLDNMGVATVGTFKLSFDKVEKQTWKVDVRDPMGEYEGVQKDEGAQVDTITVDGKKTTTWVESKTKESKTVTMGSTSTLTESVTATASETGEETGEEKAKVTGVEGEGLGDVWGDSDEDGERRTLFGDAEKAEKNGEKVEDKVDKSEAEFVRRRSTVRTLVGVMMVVALFL</sequence>
<dbReference type="EMBL" id="ML119666">
    <property type="protein sequence ID" value="RPA83198.1"/>
    <property type="molecule type" value="Genomic_DNA"/>
</dbReference>
<evidence type="ECO:0000313" key="2">
    <source>
        <dbReference type="EMBL" id="RPA83198.1"/>
    </source>
</evidence>
<proteinExistence type="predicted"/>
<dbReference type="Proteomes" id="UP000275078">
    <property type="component" value="Unassembled WGS sequence"/>
</dbReference>
<reference evidence="2 3" key="1">
    <citation type="journal article" date="2018" name="Nat. Ecol. Evol.">
        <title>Pezizomycetes genomes reveal the molecular basis of ectomycorrhizal truffle lifestyle.</title>
        <authorList>
            <person name="Murat C."/>
            <person name="Payen T."/>
            <person name="Noel B."/>
            <person name="Kuo A."/>
            <person name="Morin E."/>
            <person name="Chen J."/>
            <person name="Kohler A."/>
            <person name="Krizsan K."/>
            <person name="Balestrini R."/>
            <person name="Da Silva C."/>
            <person name="Montanini B."/>
            <person name="Hainaut M."/>
            <person name="Levati E."/>
            <person name="Barry K.W."/>
            <person name="Belfiori B."/>
            <person name="Cichocki N."/>
            <person name="Clum A."/>
            <person name="Dockter R.B."/>
            <person name="Fauchery L."/>
            <person name="Guy J."/>
            <person name="Iotti M."/>
            <person name="Le Tacon F."/>
            <person name="Lindquist E.A."/>
            <person name="Lipzen A."/>
            <person name="Malagnac F."/>
            <person name="Mello A."/>
            <person name="Molinier V."/>
            <person name="Miyauchi S."/>
            <person name="Poulain J."/>
            <person name="Riccioni C."/>
            <person name="Rubini A."/>
            <person name="Sitrit Y."/>
            <person name="Splivallo R."/>
            <person name="Traeger S."/>
            <person name="Wang M."/>
            <person name="Zifcakova L."/>
            <person name="Wipf D."/>
            <person name="Zambonelli A."/>
            <person name="Paolocci F."/>
            <person name="Nowrousian M."/>
            <person name="Ottonello S."/>
            <person name="Baldrian P."/>
            <person name="Spatafora J.W."/>
            <person name="Henrissat B."/>
            <person name="Nagy L.G."/>
            <person name="Aury J.M."/>
            <person name="Wincker P."/>
            <person name="Grigoriev I.V."/>
            <person name="Bonfante P."/>
            <person name="Martin F.M."/>
        </authorList>
    </citation>
    <scope>NUCLEOTIDE SEQUENCE [LARGE SCALE GENOMIC DNA]</scope>
    <source>
        <strain evidence="2 3">RN42</strain>
    </source>
</reference>
<evidence type="ECO:0000313" key="3">
    <source>
        <dbReference type="Proteomes" id="UP000275078"/>
    </source>
</evidence>
<accession>A0A3N4IES9</accession>
<keyword evidence="3" id="KW-1185">Reference proteome</keyword>
<dbReference type="AlphaFoldDB" id="A0A3N4IES9"/>
<keyword evidence="1" id="KW-0732">Signal</keyword>
<feature type="signal peptide" evidence="1">
    <location>
        <begin position="1"/>
        <end position="24"/>
    </location>
</feature>
<evidence type="ECO:0000256" key="1">
    <source>
        <dbReference type="SAM" id="SignalP"/>
    </source>
</evidence>